<protein>
    <submittedName>
        <fullName evidence="3">FIST C-terminal domain-containing protein</fullName>
    </submittedName>
</protein>
<reference evidence="3" key="1">
    <citation type="submission" date="2020-08" db="EMBL/GenBank/DDBJ databases">
        <title>Genome Sequencing and Pan-Genome Analysis of Migratory bird Vibrio Strains, Inner Mongolia.</title>
        <authorList>
            <person name="Zheng L."/>
        </authorList>
    </citation>
    <scope>NUCLEOTIDE SEQUENCE</scope>
    <source>
        <strain evidence="3">M13F</strain>
    </source>
</reference>
<feature type="domain" description="FIST" evidence="1">
    <location>
        <begin position="4"/>
        <end position="202"/>
    </location>
</feature>
<feature type="domain" description="FIST C-domain" evidence="2">
    <location>
        <begin position="203"/>
        <end position="350"/>
    </location>
</feature>
<comment type="caution">
    <text evidence="3">The sequence shown here is derived from an EMBL/GenBank/DDBJ whole genome shotgun (WGS) entry which is preliminary data.</text>
</comment>
<gene>
    <name evidence="3" type="ORF">H8Q88_08030</name>
</gene>
<sequence>MKLDGLSNLICYYSQEYSAEQIQRELSLNFPGVPFIGCSSCQAIMTDKGVHTGPVVALMAIYDRSYSAYGTGLVELGQEDDQRAAYVAIQQALQQANRVGEVPSLILLHSTPGHEETFIDTIDATFGTHVPIIGGSAADNHIQKQWSIITQQGWSSNGIALQLFFPSKPLTSGFSAGYSPTEFEGEITQVNHRCVQSIDGEPASAIYKEWISDHSNIQFNDLHLFEHVTRFPLGRVAGYVNQQPYYKLCHPIRMLNDGSLELFATVNKGEKITLMTGSKEQLLNRASRVIQDANTQNYHESLLLGSIVIYCAGAMLRLGEDIQLVHKKLVEQMHGQPFICPFTFGEQGRFIGGENAHGNLMIASVIFYESE</sequence>
<accession>A0A9X0R7A5</accession>
<dbReference type="SMART" id="SM00897">
    <property type="entry name" value="FIST"/>
    <property type="match status" value="1"/>
</dbReference>
<evidence type="ECO:0000313" key="4">
    <source>
        <dbReference type="Proteomes" id="UP000615796"/>
    </source>
</evidence>
<name>A0A9X0R7A5_VIBME</name>
<dbReference type="AlphaFoldDB" id="A0A9X0R7A5"/>
<evidence type="ECO:0000259" key="2">
    <source>
        <dbReference type="SMART" id="SM01204"/>
    </source>
</evidence>
<dbReference type="SMART" id="SM01204">
    <property type="entry name" value="FIST_C"/>
    <property type="match status" value="1"/>
</dbReference>
<dbReference type="Pfam" id="PF10442">
    <property type="entry name" value="FIST_C"/>
    <property type="match status" value="1"/>
</dbReference>
<dbReference type="InterPro" id="IPR013702">
    <property type="entry name" value="FIST_domain_N"/>
</dbReference>
<keyword evidence="4" id="KW-1185">Reference proteome</keyword>
<dbReference type="Pfam" id="PF08495">
    <property type="entry name" value="FIST"/>
    <property type="match status" value="1"/>
</dbReference>
<organism evidence="3 4">
    <name type="scientific">Vibrio metschnikovii</name>
    <dbReference type="NCBI Taxonomy" id="28172"/>
    <lineage>
        <taxon>Bacteria</taxon>
        <taxon>Pseudomonadati</taxon>
        <taxon>Pseudomonadota</taxon>
        <taxon>Gammaproteobacteria</taxon>
        <taxon>Vibrionales</taxon>
        <taxon>Vibrionaceae</taxon>
        <taxon>Vibrio</taxon>
    </lineage>
</organism>
<dbReference type="PANTHER" id="PTHR40252">
    <property type="entry name" value="BLR0328 PROTEIN"/>
    <property type="match status" value="1"/>
</dbReference>
<dbReference type="EMBL" id="JACRUP010000004">
    <property type="protein sequence ID" value="MBC5850912.1"/>
    <property type="molecule type" value="Genomic_DNA"/>
</dbReference>
<dbReference type="Proteomes" id="UP000615796">
    <property type="component" value="Unassembled WGS sequence"/>
</dbReference>
<dbReference type="PANTHER" id="PTHR40252:SF2">
    <property type="entry name" value="BLR0328 PROTEIN"/>
    <property type="match status" value="1"/>
</dbReference>
<evidence type="ECO:0000313" key="3">
    <source>
        <dbReference type="EMBL" id="MBC5850912.1"/>
    </source>
</evidence>
<proteinExistence type="predicted"/>
<evidence type="ECO:0000259" key="1">
    <source>
        <dbReference type="SMART" id="SM00897"/>
    </source>
</evidence>
<dbReference type="InterPro" id="IPR019494">
    <property type="entry name" value="FIST_C"/>
</dbReference>